<keyword evidence="3" id="KW-1185">Reference proteome</keyword>
<sequence length="163" mass="17525">MSLLFPLQCWMLFSLLLPTAMAYIIHLENNCGSGSPSVIREDGTRVDGVNSYESSGIVSVLLDQGSCGPLGESCSTIRVNESGWAVGSPSAFSVPITLLYSGNPLVRRSMCSSEIPTTGLSPGLRDVVDPNCHRINLWVIRGLTSPHNDLHVVEQDPPTPDDD</sequence>
<name>A0A284SDK4_ARMOS</name>
<evidence type="ECO:0000256" key="1">
    <source>
        <dbReference type="SAM" id="SignalP"/>
    </source>
</evidence>
<dbReference type="OrthoDB" id="2985066at2759"/>
<organism evidence="2 3">
    <name type="scientific">Armillaria ostoyae</name>
    <name type="common">Armillaria root rot fungus</name>
    <dbReference type="NCBI Taxonomy" id="47428"/>
    <lineage>
        <taxon>Eukaryota</taxon>
        <taxon>Fungi</taxon>
        <taxon>Dikarya</taxon>
        <taxon>Basidiomycota</taxon>
        <taxon>Agaricomycotina</taxon>
        <taxon>Agaricomycetes</taxon>
        <taxon>Agaricomycetidae</taxon>
        <taxon>Agaricales</taxon>
        <taxon>Marasmiineae</taxon>
        <taxon>Physalacriaceae</taxon>
        <taxon>Armillaria</taxon>
    </lineage>
</organism>
<dbReference type="AlphaFoldDB" id="A0A284SDK4"/>
<keyword evidence="1" id="KW-0732">Signal</keyword>
<evidence type="ECO:0000313" key="3">
    <source>
        <dbReference type="Proteomes" id="UP000219338"/>
    </source>
</evidence>
<dbReference type="Proteomes" id="UP000219338">
    <property type="component" value="Unassembled WGS sequence"/>
</dbReference>
<protein>
    <submittedName>
        <fullName evidence="2">Uncharacterized protein</fullName>
    </submittedName>
</protein>
<evidence type="ECO:0000313" key="2">
    <source>
        <dbReference type="EMBL" id="SJL19071.1"/>
    </source>
</evidence>
<feature type="signal peptide" evidence="1">
    <location>
        <begin position="1"/>
        <end position="22"/>
    </location>
</feature>
<feature type="chain" id="PRO_5012673421" evidence="1">
    <location>
        <begin position="23"/>
        <end position="163"/>
    </location>
</feature>
<gene>
    <name evidence="2" type="ORF">ARMOST_22678</name>
</gene>
<reference evidence="3" key="1">
    <citation type="journal article" date="2017" name="Nat. Ecol. Evol.">
        <title>Genome expansion and lineage-specific genetic innovations in the forest pathogenic fungi Armillaria.</title>
        <authorList>
            <person name="Sipos G."/>
            <person name="Prasanna A.N."/>
            <person name="Walter M.C."/>
            <person name="O'Connor E."/>
            <person name="Balint B."/>
            <person name="Krizsan K."/>
            <person name="Kiss B."/>
            <person name="Hess J."/>
            <person name="Varga T."/>
            <person name="Slot J."/>
            <person name="Riley R."/>
            <person name="Boka B."/>
            <person name="Rigling D."/>
            <person name="Barry K."/>
            <person name="Lee J."/>
            <person name="Mihaltcheva S."/>
            <person name="LaButti K."/>
            <person name="Lipzen A."/>
            <person name="Waldron R."/>
            <person name="Moloney N.M."/>
            <person name="Sperisen C."/>
            <person name="Kredics L."/>
            <person name="Vagvoelgyi C."/>
            <person name="Patrignani A."/>
            <person name="Fitzpatrick D."/>
            <person name="Nagy I."/>
            <person name="Doyle S."/>
            <person name="Anderson J.B."/>
            <person name="Grigoriev I.V."/>
            <person name="Gueldener U."/>
            <person name="Muensterkoetter M."/>
            <person name="Nagy L.G."/>
        </authorList>
    </citation>
    <scope>NUCLEOTIDE SEQUENCE [LARGE SCALE GENOMIC DNA]</scope>
    <source>
        <strain evidence="3">C18/9</strain>
    </source>
</reference>
<proteinExistence type="predicted"/>
<accession>A0A284SDK4</accession>
<dbReference type="EMBL" id="FUEG01000096">
    <property type="protein sequence ID" value="SJL19071.1"/>
    <property type="molecule type" value="Genomic_DNA"/>
</dbReference>